<evidence type="ECO:0000256" key="1">
    <source>
        <dbReference type="ARBA" id="ARBA00022737"/>
    </source>
</evidence>
<reference evidence="3 4" key="1">
    <citation type="journal article" date="2018" name="Mol. Plant">
        <title>The genome of Artemisia annua provides insight into the evolution of Asteraceae family and artemisinin biosynthesis.</title>
        <authorList>
            <person name="Shen Q."/>
            <person name="Zhang L."/>
            <person name="Liao Z."/>
            <person name="Wang S."/>
            <person name="Yan T."/>
            <person name="Shi P."/>
            <person name="Liu M."/>
            <person name="Fu X."/>
            <person name="Pan Q."/>
            <person name="Wang Y."/>
            <person name="Lv Z."/>
            <person name="Lu X."/>
            <person name="Zhang F."/>
            <person name="Jiang W."/>
            <person name="Ma Y."/>
            <person name="Chen M."/>
            <person name="Hao X."/>
            <person name="Li L."/>
            <person name="Tang Y."/>
            <person name="Lv G."/>
            <person name="Zhou Y."/>
            <person name="Sun X."/>
            <person name="Brodelius P.E."/>
            <person name="Rose J.K.C."/>
            <person name="Tang K."/>
        </authorList>
    </citation>
    <scope>NUCLEOTIDE SEQUENCE [LARGE SCALE GENOMIC DNA]</scope>
    <source>
        <strain evidence="4">cv. Huhao1</strain>
        <tissue evidence="3">Leaf</tissue>
    </source>
</reference>
<dbReference type="AlphaFoldDB" id="A0A2U1Q8G0"/>
<dbReference type="Gene3D" id="1.25.40.10">
    <property type="entry name" value="Tetratricopeptide repeat domain"/>
    <property type="match status" value="5"/>
</dbReference>
<dbReference type="PANTHER" id="PTHR47926:SF524">
    <property type="entry name" value="(WILD MALAYSIAN BANANA) HYPOTHETICAL PROTEIN"/>
    <property type="match status" value="1"/>
</dbReference>
<name>A0A2U1Q8G0_ARTAN</name>
<dbReference type="OrthoDB" id="185373at2759"/>
<dbReference type="STRING" id="35608.A0A2U1Q8G0"/>
<dbReference type="PANTHER" id="PTHR47926">
    <property type="entry name" value="PENTATRICOPEPTIDE REPEAT-CONTAINING PROTEIN"/>
    <property type="match status" value="1"/>
</dbReference>
<sequence>MITRQLFFKKRFHTATKLPSFQNAHQLFDKTPQRNFASLPHSMLTFLHQNHPFQALEIFKKEFCDLGVAHIDEVSTTLAVKACRGDPKLGGQIHGFGVTSGLDSFLAINNSLMHMYCKAGLLDRALVVFEDLVSPDIVSWNTLLSGFKDGNEALGFACRMNYLGVGFDAVTYTSALAHCADCEEFLFGVQLQSLVVKNGMQCEGFIANALLTLYSKWGRIVEAEQVFDEMDSKDLVSWNAMLSGYSQERSYGVEALSTFVEMIRLGMKLDHVSFTSAVSACGHARNLALGKQIHSLAIKRGYGTHESVCNVLISTYSKSELIKDAKLVFEGMVNRNVVSWTTMISISEEHAVSLFNDMRVDGVYPNEVTFVGLVHAICENSMVNEGQTVHGLCIKSNFLSELVVANSFITMYAKFESMKDAINVFQEMEHKVIISWNALISGFTQNKMFQEALMTFSTMITDSKPNEYTFGSVLSAIASSEFISLRYGQCCHSYLFKLGLNNDPIVSGALLDMYAKRGSINEACKVFDEIKEKNQVAWTAIISAHSRHGDYESVMNLYEEIKNQSFEPDSITFLSVLTACARKGMVEKGKEVFESMVKHYKVEPTPEHYSCIVDMYGRAGRLKEAEDFLSQHPGQVGLPMLQSLLGSCKVHGNMEMGKRVSEALLKMEPKESGSYVLMSNIFAERGDWEQVGNIRKGMRVKNVQKVVGFSWVDIHNVKGSSHRFSAADTSHPLTSEIYQMAYLLGSESKSIKVEDVIKQVQLL</sequence>
<dbReference type="Pfam" id="PF01535">
    <property type="entry name" value="PPR"/>
    <property type="match status" value="7"/>
</dbReference>
<dbReference type="InterPro" id="IPR002885">
    <property type="entry name" value="PPR_rpt"/>
</dbReference>
<keyword evidence="1" id="KW-0677">Repeat</keyword>
<keyword evidence="4" id="KW-1185">Reference proteome</keyword>
<accession>A0A2U1Q8G0</accession>
<dbReference type="NCBIfam" id="TIGR00756">
    <property type="entry name" value="PPR"/>
    <property type="match status" value="8"/>
</dbReference>
<dbReference type="FunFam" id="1.25.40.10:FF:000453">
    <property type="entry name" value="Pentatricopeptide repeat-containing protein mitochondrial"/>
    <property type="match status" value="1"/>
</dbReference>
<dbReference type="GO" id="GO:0003723">
    <property type="term" value="F:RNA binding"/>
    <property type="evidence" value="ECO:0007669"/>
    <property type="project" value="InterPro"/>
</dbReference>
<gene>
    <name evidence="3" type="ORF">CTI12_AA052190</name>
</gene>
<dbReference type="Pfam" id="PF20431">
    <property type="entry name" value="E_motif"/>
    <property type="match status" value="1"/>
</dbReference>
<feature type="repeat" description="PPR" evidence="2">
    <location>
        <begin position="234"/>
        <end position="269"/>
    </location>
</feature>
<dbReference type="Proteomes" id="UP000245207">
    <property type="component" value="Unassembled WGS sequence"/>
</dbReference>
<feature type="repeat" description="PPR" evidence="2">
    <location>
        <begin position="534"/>
        <end position="568"/>
    </location>
</feature>
<dbReference type="EMBL" id="PKPP01000323">
    <property type="protein sequence ID" value="PWA94288.1"/>
    <property type="molecule type" value="Genomic_DNA"/>
</dbReference>
<dbReference type="InterPro" id="IPR046848">
    <property type="entry name" value="E_motif"/>
</dbReference>
<evidence type="ECO:0000313" key="4">
    <source>
        <dbReference type="Proteomes" id="UP000245207"/>
    </source>
</evidence>
<dbReference type="FunFam" id="1.25.40.10:FF:000573">
    <property type="entry name" value="Pentatricopeptide repeat-containing protein mitochondrial"/>
    <property type="match status" value="1"/>
</dbReference>
<proteinExistence type="predicted"/>
<feature type="repeat" description="PPR" evidence="2">
    <location>
        <begin position="503"/>
        <end position="533"/>
    </location>
</feature>
<organism evidence="3 4">
    <name type="scientific">Artemisia annua</name>
    <name type="common">Sweet wormwood</name>
    <dbReference type="NCBI Taxonomy" id="35608"/>
    <lineage>
        <taxon>Eukaryota</taxon>
        <taxon>Viridiplantae</taxon>
        <taxon>Streptophyta</taxon>
        <taxon>Embryophyta</taxon>
        <taxon>Tracheophyta</taxon>
        <taxon>Spermatophyta</taxon>
        <taxon>Magnoliopsida</taxon>
        <taxon>eudicotyledons</taxon>
        <taxon>Gunneridae</taxon>
        <taxon>Pentapetalae</taxon>
        <taxon>asterids</taxon>
        <taxon>campanulids</taxon>
        <taxon>Asterales</taxon>
        <taxon>Asteraceae</taxon>
        <taxon>Asteroideae</taxon>
        <taxon>Anthemideae</taxon>
        <taxon>Artemisiinae</taxon>
        <taxon>Artemisia</taxon>
    </lineage>
</organism>
<dbReference type="Pfam" id="PF13041">
    <property type="entry name" value="PPR_2"/>
    <property type="match status" value="1"/>
</dbReference>
<dbReference type="FunFam" id="1.25.40.10:FF:000361">
    <property type="entry name" value="Pentatricopeptide repeat-containing protein chloroplastic"/>
    <property type="match status" value="1"/>
</dbReference>
<protein>
    <submittedName>
        <fullName evidence="3">Pentatricopeptide repeat (PPR) superfamily protein</fullName>
    </submittedName>
</protein>
<evidence type="ECO:0000313" key="3">
    <source>
        <dbReference type="EMBL" id="PWA94288.1"/>
    </source>
</evidence>
<dbReference type="GO" id="GO:0009451">
    <property type="term" value="P:RNA modification"/>
    <property type="evidence" value="ECO:0007669"/>
    <property type="project" value="InterPro"/>
</dbReference>
<dbReference type="FunFam" id="1.25.40.10:FF:001392">
    <property type="entry name" value="Pentatricopeptide repeat-containing protein, mitochondrial isoform A"/>
    <property type="match status" value="1"/>
</dbReference>
<comment type="caution">
    <text evidence="3">The sequence shown here is derived from an EMBL/GenBank/DDBJ whole genome shotgun (WGS) entry which is preliminary data.</text>
</comment>
<dbReference type="InterPro" id="IPR046960">
    <property type="entry name" value="PPR_At4g14850-like_plant"/>
</dbReference>
<dbReference type="InterPro" id="IPR011990">
    <property type="entry name" value="TPR-like_helical_dom_sf"/>
</dbReference>
<evidence type="ECO:0000256" key="2">
    <source>
        <dbReference type="PROSITE-ProRule" id="PRU00708"/>
    </source>
</evidence>
<feature type="repeat" description="PPR" evidence="2">
    <location>
        <begin position="569"/>
        <end position="599"/>
    </location>
</feature>
<dbReference type="PROSITE" id="PS51375">
    <property type="entry name" value="PPR"/>
    <property type="match status" value="4"/>
</dbReference>